<proteinExistence type="predicted"/>
<dbReference type="Pfam" id="PF00431">
    <property type="entry name" value="CUB"/>
    <property type="match status" value="1"/>
</dbReference>
<accession>A0A4U5P8X7</accession>
<keyword evidence="1" id="KW-0677">Repeat</keyword>
<reference evidence="6 7" key="2">
    <citation type="journal article" date="2019" name="G3 (Bethesda)">
        <title>Hybrid Assembly of the Genome of the Entomopathogenic Nematode Steinernema carpocapsae Identifies the X-Chromosome.</title>
        <authorList>
            <person name="Serra L."/>
            <person name="Macchietto M."/>
            <person name="Macias-Munoz A."/>
            <person name="McGill C.J."/>
            <person name="Rodriguez I.M."/>
            <person name="Rodriguez B."/>
            <person name="Murad R."/>
            <person name="Mortazavi A."/>
        </authorList>
    </citation>
    <scope>NUCLEOTIDE SEQUENCE [LARGE SCALE GENOMIC DNA]</scope>
    <source>
        <strain evidence="6 7">ALL</strain>
    </source>
</reference>
<evidence type="ECO:0000256" key="1">
    <source>
        <dbReference type="ARBA" id="ARBA00022737"/>
    </source>
</evidence>
<name>A0A4U5P8X7_STECR</name>
<feature type="domain" description="CUB" evidence="5">
    <location>
        <begin position="29"/>
        <end position="151"/>
    </location>
</feature>
<evidence type="ECO:0000256" key="3">
    <source>
        <dbReference type="PROSITE-ProRule" id="PRU00059"/>
    </source>
</evidence>
<dbReference type="SUPFAM" id="SSF49854">
    <property type="entry name" value="Spermadhesin, CUB domain"/>
    <property type="match status" value="1"/>
</dbReference>
<dbReference type="InterPro" id="IPR000859">
    <property type="entry name" value="CUB_dom"/>
</dbReference>
<evidence type="ECO:0000313" key="6">
    <source>
        <dbReference type="EMBL" id="TKR92560.1"/>
    </source>
</evidence>
<feature type="signal peptide" evidence="4">
    <location>
        <begin position="1"/>
        <end position="19"/>
    </location>
</feature>
<dbReference type="InterPro" id="IPR035914">
    <property type="entry name" value="Sperma_CUB_dom_sf"/>
</dbReference>
<dbReference type="SMART" id="SM00042">
    <property type="entry name" value="CUB"/>
    <property type="match status" value="1"/>
</dbReference>
<keyword evidence="7" id="KW-1185">Reference proteome</keyword>
<dbReference type="Gene3D" id="2.60.120.290">
    <property type="entry name" value="Spermadhesin, CUB domain"/>
    <property type="match status" value="1"/>
</dbReference>
<evidence type="ECO:0000313" key="7">
    <source>
        <dbReference type="Proteomes" id="UP000298663"/>
    </source>
</evidence>
<dbReference type="FunFam" id="2.60.120.290:FF:000005">
    <property type="entry name" value="Procollagen C-endopeptidase enhancer 1"/>
    <property type="match status" value="1"/>
</dbReference>
<dbReference type="PANTHER" id="PTHR24251">
    <property type="entry name" value="OVOCHYMASE-RELATED"/>
    <property type="match status" value="1"/>
</dbReference>
<dbReference type="Proteomes" id="UP000298663">
    <property type="component" value="Unassembled WGS sequence"/>
</dbReference>
<protein>
    <recommendedName>
        <fullName evidence="5">CUB domain-containing protein</fullName>
    </recommendedName>
</protein>
<dbReference type="PROSITE" id="PS01180">
    <property type="entry name" value="CUB"/>
    <property type="match status" value="1"/>
</dbReference>
<organism evidence="6 7">
    <name type="scientific">Steinernema carpocapsae</name>
    <name type="common">Entomopathogenic nematode</name>
    <dbReference type="NCBI Taxonomy" id="34508"/>
    <lineage>
        <taxon>Eukaryota</taxon>
        <taxon>Metazoa</taxon>
        <taxon>Ecdysozoa</taxon>
        <taxon>Nematoda</taxon>
        <taxon>Chromadorea</taxon>
        <taxon>Rhabditida</taxon>
        <taxon>Tylenchina</taxon>
        <taxon>Panagrolaimomorpha</taxon>
        <taxon>Strongyloidoidea</taxon>
        <taxon>Steinernematidae</taxon>
        <taxon>Steinernema</taxon>
    </lineage>
</organism>
<evidence type="ECO:0000256" key="2">
    <source>
        <dbReference type="ARBA" id="ARBA00023157"/>
    </source>
</evidence>
<comment type="caution">
    <text evidence="6">The sequence shown here is derived from an EMBL/GenBank/DDBJ whole genome shotgun (WGS) entry which is preliminary data.</text>
</comment>
<evidence type="ECO:0000256" key="4">
    <source>
        <dbReference type="SAM" id="SignalP"/>
    </source>
</evidence>
<comment type="caution">
    <text evidence="3">Lacks conserved residue(s) required for the propagation of feature annotation.</text>
</comment>
<dbReference type="OrthoDB" id="10020456at2759"/>
<gene>
    <name evidence="6" type="ORF">L596_007189</name>
</gene>
<feature type="chain" id="PRO_5020210082" description="CUB domain-containing protein" evidence="4">
    <location>
        <begin position="20"/>
        <end position="182"/>
    </location>
</feature>
<sequence length="182" mass="20361">MKRFRSLAALICCGLFIAAEPLGDAPFTCEPIFIAAEGPTVGFITSPAFPHSYPPDQHCSYRLKASSNALIIHLTFIEFDLEKKTERSGQCLNDFVVFVITDREGREHVTERFCGTEIPEPIQTMQSELVVMFTASQANEHKGFKIRYDFIPEERIPEPPASTSIETLAIAGIAEEARRRIP</sequence>
<dbReference type="STRING" id="34508.A0A4U5P8X7"/>
<dbReference type="AlphaFoldDB" id="A0A4U5P8X7"/>
<keyword evidence="2" id="KW-1015">Disulfide bond</keyword>
<evidence type="ECO:0000259" key="5">
    <source>
        <dbReference type="PROSITE" id="PS01180"/>
    </source>
</evidence>
<dbReference type="EMBL" id="AZBU02000002">
    <property type="protein sequence ID" value="TKR92560.1"/>
    <property type="molecule type" value="Genomic_DNA"/>
</dbReference>
<keyword evidence="4" id="KW-0732">Signal</keyword>
<reference evidence="6 7" key="1">
    <citation type="journal article" date="2015" name="Genome Biol.">
        <title>Comparative genomics of Steinernema reveals deeply conserved gene regulatory networks.</title>
        <authorList>
            <person name="Dillman A.R."/>
            <person name="Macchietto M."/>
            <person name="Porter C.F."/>
            <person name="Rogers A."/>
            <person name="Williams B."/>
            <person name="Antoshechkin I."/>
            <person name="Lee M.M."/>
            <person name="Goodwin Z."/>
            <person name="Lu X."/>
            <person name="Lewis E.E."/>
            <person name="Goodrich-Blair H."/>
            <person name="Stock S.P."/>
            <person name="Adams B.J."/>
            <person name="Sternberg P.W."/>
            <person name="Mortazavi A."/>
        </authorList>
    </citation>
    <scope>NUCLEOTIDE SEQUENCE [LARGE SCALE GENOMIC DNA]</scope>
    <source>
        <strain evidence="6 7">ALL</strain>
    </source>
</reference>
<dbReference type="CDD" id="cd00041">
    <property type="entry name" value="CUB"/>
    <property type="match status" value="1"/>
</dbReference>